<accession>A0A3E4ZJI5</accession>
<dbReference type="PANTHER" id="PTHR43071:SF1">
    <property type="entry name" value="2-AMINO-4-HYDROXY-6-HYDROXYMETHYLDIHYDROPTERIDINE PYROPHOSPHOKINASE"/>
    <property type="match status" value="1"/>
</dbReference>
<dbReference type="GO" id="GO:0046656">
    <property type="term" value="P:folic acid biosynthetic process"/>
    <property type="evidence" value="ECO:0007669"/>
    <property type="project" value="UniProtKB-KW"/>
</dbReference>
<dbReference type="STRING" id="46503.ERS852463_03496"/>
<evidence type="ECO:0000256" key="6">
    <source>
        <dbReference type="ARBA" id="ARBA00022741"/>
    </source>
</evidence>
<dbReference type="Gene3D" id="3.30.70.560">
    <property type="entry name" value="7,8-Dihydro-6-hydroxymethylpterin-pyrophosphokinase HPPK"/>
    <property type="match status" value="1"/>
</dbReference>
<reference evidence="19 20" key="2">
    <citation type="journal article" date="2019" name="Nat. Med.">
        <title>A library of human gut bacterial isolates paired with longitudinal multiomics data enables mechanistic microbiome research.</title>
        <authorList>
            <person name="Poyet M."/>
            <person name="Groussin M."/>
            <person name="Gibbons S.M."/>
            <person name="Avila-Pacheco J."/>
            <person name="Jiang X."/>
            <person name="Kearney S.M."/>
            <person name="Perrotta A.R."/>
            <person name="Berdy B."/>
            <person name="Zhao S."/>
            <person name="Lieberman T.D."/>
            <person name="Swanson P.K."/>
            <person name="Smith M."/>
            <person name="Roesemann S."/>
            <person name="Alexander J.E."/>
            <person name="Rich S.A."/>
            <person name="Livny J."/>
            <person name="Vlamakis H."/>
            <person name="Clish C."/>
            <person name="Bullock K."/>
            <person name="Deik A."/>
            <person name="Scott J."/>
            <person name="Pierce K.A."/>
            <person name="Xavier R.J."/>
            <person name="Alm E.J."/>
        </authorList>
    </citation>
    <scope>NUCLEOTIDE SEQUENCE [LARGE SCALE GENOMIC DNA]</scope>
    <source>
        <strain evidence="16 20">BIOML-A11</strain>
        <strain evidence="15 19">BIOML-A29</strain>
    </source>
</reference>
<keyword evidence="6" id="KW-0547">Nucleotide-binding</keyword>
<dbReference type="GO" id="GO:0003848">
    <property type="term" value="F:2-amino-4-hydroxy-6-hydroxymethyldihydropteridine diphosphokinase activity"/>
    <property type="evidence" value="ECO:0007669"/>
    <property type="project" value="UniProtKB-EC"/>
</dbReference>
<dbReference type="SUPFAM" id="SSF55083">
    <property type="entry name" value="6-hydroxymethyl-7,8-dihydropterin pyrophosphokinase, HPPK"/>
    <property type="match status" value="1"/>
</dbReference>
<protein>
    <recommendedName>
        <fullName evidence="4">2-amino-4-hydroxy-6-hydroxymethyldihydropteridine pyrophosphokinase</fullName>
        <ecNumber evidence="3">2.7.6.3</ecNumber>
    </recommendedName>
    <alternativeName>
        <fullName evidence="11">6-hydroxymethyl-7,8-dihydropterin pyrophosphokinase</fullName>
    </alternativeName>
    <alternativeName>
        <fullName evidence="12">7,8-dihydro-6-hydroxymethylpterin-pyrophosphokinase</fullName>
    </alternativeName>
</protein>
<evidence type="ECO:0000256" key="13">
    <source>
        <dbReference type="SAM" id="Coils"/>
    </source>
</evidence>
<evidence type="ECO:0000313" key="15">
    <source>
        <dbReference type="EMBL" id="MTU40975.1"/>
    </source>
</evidence>
<dbReference type="EMBL" id="WNCN01000027">
    <property type="protein sequence ID" value="MTU40975.1"/>
    <property type="molecule type" value="Genomic_DNA"/>
</dbReference>
<evidence type="ECO:0000256" key="4">
    <source>
        <dbReference type="ARBA" id="ARBA00016218"/>
    </source>
</evidence>
<feature type="domain" description="7,8-dihydro-6-hydroxymethylpterin-pyrophosphokinase" evidence="14">
    <location>
        <begin position="9"/>
        <end position="120"/>
    </location>
</feature>
<evidence type="ECO:0000256" key="3">
    <source>
        <dbReference type="ARBA" id="ARBA00013253"/>
    </source>
</evidence>
<comment type="function">
    <text evidence="10">Catalyzes the transfer of pyrophosphate from adenosine triphosphate (ATP) to 6-hydroxymethyl-7,8-dihydropterin, an enzymatic step in folate biosynthesis pathway.</text>
</comment>
<dbReference type="AlphaFoldDB" id="A0A3E4ZJI5"/>
<dbReference type="Proteomes" id="UP000482671">
    <property type="component" value="Unassembled WGS sequence"/>
</dbReference>
<dbReference type="Proteomes" id="UP000434916">
    <property type="component" value="Unassembled WGS sequence"/>
</dbReference>
<organism evidence="17 18">
    <name type="scientific">Parabacteroides merdae</name>
    <dbReference type="NCBI Taxonomy" id="46503"/>
    <lineage>
        <taxon>Bacteria</taxon>
        <taxon>Pseudomonadati</taxon>
        <taxon>Bacteroidota</taxon>
        <taxon>Bacteroidia</taxon>
        <taxon>Bacteroidales</taxon>
        <taxon>Tannerellaceae</taxon>
        <taxon>Parabacteroides</taxon>
    </lineage>
</organism>
<gene>
    <name evidence="17" type="ORF">DW828_13285</name>
    <name evidence="15" type="ORF">GMD82_16280</name>
    <name evidence="16" type="ORF">GME02_02065</name>
</gene>
<keyword evidence="8" id="KW-0067">ATP-binding</keyword>
<dbReference type="RefSeq" id="WP_046451910.1">
    <property type="nucleotide sequence ID" value="NZ_DAWECW010000053.1"/>
</dbReference>
<keyword evidence="19" id="KW-1185">Reference proteome</keyword>
<proteinExistence type="inferred from homology"/>
<dbReference type="Pfam" id="PF01288">
    <property type="entry name" value="HPPK"/>
    <property type="match status" value="1"/>
</dbReference>
<evidence type="ECO:0000256" key="5">
    <source>
        <dbReference type="ARBA" id="ARBA00022679"/>
    </source>
</evidence>
<dbReference type="GO" id="GO:0046654">
    <property type="term" value="P:tetrahydrofolate biosynthetic process"/>
    <property type="evidence" value="ECO:0007669"/>
    <property type="project" value="UniProtKB-UniPathway"/>
</dbReference>
<sequence>MTMWNNVILCLGSNTDCEANLKSAVSLLRAYFGSIRFSEAIYTEPIGLSDSGLFLNQVAVAGTNASLEEVRRAVKAMEKRLGRMSDSKQKGKIPIDIDLLLWNGTILKPADWEKEYVQLLFRSVAD</sequence>
<evidence type="ECO:0000256" key="12">
    <source>
        <dbReference type="ARBA" id="ARBA00033413"/>
    </source>
</evidence>
<evidence type="ECO:0000256" key="7">
    <source>
        <dbReference type="ARBA" id="ARBA00022777"/>
    </source>
</evidence>
<dbReference type="UniPathway" id="UPA00077">
    <property type="reaction ID" value="UER00155"/>
</dbReference>
<dbReference type="InterPro" id="IPR000550">
    <property type="entry name" value="Hppk"/>
</dbReference>
<comment type="caution">
    <text evidence="17">The sequence shown here is derived from an EMBL/GenBank/DDBJ whole genome shotgun (WGS) entry which is preliminary data.</text>
</comment>
<comment type="pathway">
    <text evidence="1">Cofactor biosynthesis; tetrahydrofolate biosynthesis; 2-amino-4-hydroxy-6-hydroxymethyl-7,8-dihydropteridine diphosphate from 7,8-dihydroneopterin triphosphate: step 4/4.</text>
</comment>
<dbReference type="PANTHER" id="PTHR43071">
    <property type="entry name" value="2-AMINO-4-HYDROXY-6-HYDROXYMETHYLDIHYDROPTERIDINE PYROPHOSPHOKINASE"/>
    <property type="match status" value="1"/>
</dbReference>
<dbReference type="GO" id="GO:0005524">
    <property type="term" value="F:ATP binding"/>
    <property type="evidence" value="ECO:0007669"/>
    <property type="project" value="UniProtKB-KW"/>
</dbReference>
<evidence type="ECO:0000256" key="1">
    <source>
        <dbReference type="ARBA" id="ARBA00005051"/>
    </source>
</evidence>
<feature type="coiled-coil region" evidence="13">
    <location>
        <begin position="60"/>
        <end position="87"/>
    </location>
</feature>
<evidence type="ECO:0000313" key="19">
    <source>
        <dbReference type="Proteomes" id="UP000434916"/>
    </source>
</evidence>
<name>A0A3E4ZJI5_9BACT</name>
<keyword evidence="7 17" id="KW-0418">Kinase</keyword>
<evidence type="ECO:0000313" key="20">
    <source>
        <dbReference type="Proteomes" id="UP000482671"/>
    </source>
</evidence>
<evidence type="ECO:0000256" key="10">
    <source>
        <dbReference type="ARBA" id="ARBA00029409"/>
    </source>
</evidence>
<evidence type="ECO:0000313" key="16">
    <source>
        <dbReference type="EMBL" id="MTV00472.1"/>
    </source>
</evidence>
<keyword evidence="13" id="KW-0175">Coiled coil</keyword>
<evidence type="ECO:0000259" key="14">
    <source>
        <dbReference type="Pfam" id="PF01288"/>
    </source>
</evidence>
<comment type="similarity">
    <text evidence="2">Belongs to the HPPK family.</text>
</comment>
<keyword evidence="9" id="KW-0289">Folate biosynthesis</keyword>
<evidence type="ECO:0000256" key="11">
    <source>
        <dbReference type="ARBA" id="ARBA00029766"/>
    </source>
</evidence>
<dbReference type="InterPro" id="IPR035907">
    <property type="entry name" value="Hppk_sf"/>
</dbReference>
<dbReference type="EMBL" id="WNDD01000002">
    <property type="protein sequence ID" value="MTV00472.1"/>
    <property type="molecule type" value="Genomic_DNA"/>
</dbReference>
<evidence type="ECO:0000256" key="2">
    <source>
        <dbReference type="ARBA" id="ARBA00005810"/>
    </source>
</evidence>
<keyword evidence="5" id="KW-0808">Transferase</keyword>
<evidence type="ECO:0000256" key="9">
    <source>
        <dbReference type="ARBA" id="ARBA00022909"/>
    </source>
</evidence>
<reference evidence="17 18" key="1">
    <citation type="submission" date="2018-08" db="EMBL/GenBank/DDBJ databases">
        <title>A genome reference for cultivated species of the human gut microbiota.</title>
        <authorList>
            <person name="Zou Y."/>
            <person name="Xue W."/>
            <person name="Luo G."/>
        </authorList>
    </citation>
    <scope>NUCLEOTIDE SEQUENCE [LARGE SCALE GENOMIC DNA]</scope>
    <source>
        <strain evidence="17 18">AM34-17</strain>
    </source>
</reference>
<evidence type="ECO:0000256" key="8">
    <source>
        <dbReference type="ARBA" id="ARBA00022840"/>
    </source>
</evidence>
<evidence type="ECO:0000313" key="18">
    <source>
        <dbReference type="Proteomes" id="UP000286260"/>
    </source>
</evidence>
<dbReference type="EC" id="2.7.6.3" evidence="3"/>
<dbReference type="GO" id="GO:0016301">
    <property type="term" value="F:kinase activity"/>
    <property type="evidence" value="ECO:0007669"/>
    <property type="project" value="UniProtKB-KW"/>
</dbReference>
<dbReference type="EMBL" id="QSII01000018">
    <property type="protein sequence ID" value="RHC83312.1"/>
    <property type="molecule type" value="Genomic_DNA"/>
</dbReference>
<evidence type="ECO:0000313" key="17">
    <source>
        <dbReference type="EMBL" id="RHC83312.1"/>
    </source>
</evidence>
<dbReference type="Proteomes" id="UP000286260">
    <property type="component" value="Unassembled WGS sequence"/>
</dbReference>